<evidence type="ECO:0000313" key="2">
    <source>
        <dbReference type="Proteomes" id="UP000278627"/>
    </source>
</evidence>
<dbReference type="WBParaSite" id="BPAG_0001114201-mRNA-1">
    <property type="protein sequence ID" value="BPAG_0001114201-mRNA-1"/>
    <property type="gene ID" value="BPAG_0001114201"/>
</dbReference>
<organism evidence="3">
    <name type="scientific">Brugia pahangi</name>
    <name type="common">Filarial nematode worm</name>
    <dbReference type="NCBI Taxonomy" id="6280"/>
    <lineage>
        <taxon>Eukaryota</taxon>
        <taxon>Metazoa</taxon>
        <taxon>Ecdysozoa</taxon>
        <taxon>Nematoda</taxon>
        <taxon>Chromadorea</taxon>
        <taxon>Rhabditida</taxon>
        <taxon>Spirurina</taxon>
        <taxon>Spiruromorpha</taxon>
        <taxon>Filarioidea</taxon>
        <taxon>Onchocercidae</taxon>
        <taxon>Brugia</taxon>
    </lineage>
</organism>
<reference evidence="3" key="1">
    <citation type="submission" date="2017-02" db="UniProtKB">
        <authorList>
            <consortium name="WormBaseParasite"/>
        </authorList>
    </citation>
    <scope>IDENTIFICATION</scope>
</reference>
<keyword evidence="2" id="KW-1185">Reference proteome</keyword>
<sequence length="137" mass="15528">MGGNVEYMHYCGALVFRISDKPSRTMCLVREEEEHTQRERKTALVVYVGNSLELGLVREQQAARMPHPPTLNTPPDPTIITPPHEQRVKEVGVGDIDERSILLTGERHHPTGILCTIPHPVEFRFAEGDPLLWSPER</sequence>
<protein>
    <submittedName>
        <fullName evidence="1 3">Uncharacterized protein</fullName>
    </submittedName>
</protein>
<gene>
    <name evidence="1" type="ORF">BPAG_LOCUS11104</name>
</gene>
<dbReference type="EMBL" id="UZAD01013213">
    <property type="protein sequence ID" value="VDN92290.1"/>
    <property type="molecule type" value="Genomic_DNA"/>
</dbReference>
<evidence type="ECO:0000313" key="1">
    <source>
        <dbReference type="EMBL" id="VDN92290.1"/>
    </source>
</evidence>
<name>A0A0N4TR82_BRUPA</name>
<accession>A0A0N4TR82</accession>
<reference evidence="1 2" key="2">
    <citation type="submission" date="2018-11" db="EMBL/GenBank/DDBJ databases">
        <authorList>
            <consortium name="Pathogen Informatics"/>
        </authorList>
    </citation>
    <scope>NUCLEOTIDE SEQUENCE [LARGE SCALE GENOMIC DNA]</scope>
</reference>
<evidence type="ECO:0000313" key="3">
    <source>
        <dbReference type="WBParaSite" id="BPAG_0001114201-mRNA-1"/>
    </source>
</evidence>
<proteinExistence type="predicted"/>
<dbReference type="Proteomes" id="UP000278627">
    <property type="component" value="Unassembled WGS sequence"/>
</dbReference>
<dbReference type="AlphaFoldDB" id="A0A0N4TR82"/>